<accession>A0A6M2D2W3</accession>
<keyword evidence="3 4" id="KW-1015">Disulfide bond</keyword>
<feature type="domain" description="Sushi" evidence="6">
    <location>
        <begin position="430"/>
        <end position="484"/>
    </location>
</feature>
<dbReference type="Pfam" id="PF00084">
    <property type="entry name" value="Sushi"/>
    <property type="match status" value="4"/>
</dbReference>
<feature type="domain" description="Sushi" evidence="6">
    <location>
        <begin position="266"/>
        <end position="333"/>
    </location>
</feature>
<dbReference type="PANTHER" id="PTHR45656">
    <property type="entry name" value="PROTEIN CBR-CLEC-78"/>
    <property type="match status" value="1"/>
</dbReference>
<dbReference type="InterPro" id="IPR000436">
    <property type="entry name" value="Sushi_SCR_CCP_dom"/>
</dbReference>
<dbReference type="EMBL" id="GHWJ01007303">
    <property type="protein sequence ID" value="NOV40040.1"/>
    <property type="molecule type" value="Transcribed_RNA"/>
</dbReference>
<evidence type="ECO:0000256" key="3">
    <source>
        <dbReference type="ARBA" id="ARBA00023157"/>
    </source>
</evidence>
<evidence type="ECO:0000259" key="6">
    <source>
        <dbReference type="PROSITE" id="PS50923"/>
    </source>
</evidence>
<keyword evidence="2" id="KW-0677">Repeat</keyword>
<dbReference type="InterPro" id="IPR051277">
    <property type="entry name" value="SEZ6_CSMD_C4BPB_Regulators"/>
</dbReference>
<dbReference type="AlphaFoldDB" id="A0A6M2D2W3"/>
<feature type="domain" description="Sushi" evidence="6">
    <location>
        <begin position="581"/>
        <end position="642"/>
    </location>
</feature>
<protein>
    <submittedName>
        <fullName evidence="7">Putative sushi domain scr repeat domain protein</fullName>
    </submittedName>
</protein>
<evidence type="ECO:0000256" key="1">
    <source>
        <dbReference type="ARBA" id="ARBA00022729"/>
    </source>
</evidence>
<dbReference type="OrthoDB" id="6508172at2759"/>
<feature type="compositionally biased region" description="Polar residues" evidence="5">
    <location>
        <begin position="70"/>
        <end position="116"/>
    </location>
</feature>
<evidence type="ECO:0000256" key="5">
    <source>
        <dbReference type="SAM" id="MobiDB-lite"/>
    </source>
</evidence>
<feature type="disulfide bond" evidence="4">
    <location>
        <begin position="455"/>
        <end position="482"/>
    </location>
</feature>
<feature type="compositionally biased region" description="Polar residues" evidence="5">
    <location>
        <begin position="254"/>
        <end position="263"/>
    </location>
</feature>
<dbReference type="SMART" id="SM00032">
    <property type="entry name" value="CCP"/>
    <property type="match status" value="4"/>
</dbReference>
<reference evidence="7" key="1">
    <citation type="submission" date="2019-09" db="EMBL/GenBank/DDBJ databases">
        <title>Organ-specific transcriptomic study of the physiology of the cattle tick, Rhipicephalus microplus.</title>
        <authorList>
            <person name="Tirloni L."/>
            <person name="Braz G."/>
            <person name="Gandara A.C.P."/>
            <person name="Sabadin G.A."/>
            <person name="da Silva R.M."/>
            <person name="Guizzo M.G."/>
            <person name="Machado J.A."/>
            <person name="Costa E.P."/>
            <person name="Gomes H.F."/>
            <person name="Moraes J."/>
            <person name="Mota M.B.S."/>
            <person name="Mesquita R.D."/>
            <person name="Alvarenga P.H."/>
            <person name="Alves F."/>
            <person name="Seixas A."/>
            <person name="da Fonseca R.N."/>
            <person name="Fogaca A."/>
            <person name="Logullo C."/>
            <person name="Tanaka A."/>
            <person name="Daffre S."/>
            <person name="Termignoni C."/>
            <person name="Vaz I.S.Jr."/>
            <person name="Oliveira P.L."/>
            <person name="Ribeiro J.M."/>
        </authorList>
    </citation>
    <scope>NUCLEOTIDE SEQUENCE</scope>
    <source>
        <strain evidence="7">Porto Alegre</strain>
    </source>
</reference>
<dbReference type="InterPro" id="IPR035976">
    <property type="entry name" value="Sushi/SCR/CCP_sf"/>
</dbReference>
<keyword evidence="4" id="KW-0768">Sushi</keyword>
<feature type="compositionally biased region" description="Polar residues" evidence="5">
    <location>
        <begin position="228"/>
        <end position="242"/>
    </location>
</feature>
<dbReference type="VEuPathDB" id="VectorBase:LOC119162101"/>
<dbReference type="CDD" id="cd00033">
    <property type="entry name" value="CCP"/>
    <property type="match status" value="1"/>
</dbReference>
<dbReference type="PANTHER" id="PTHR45656:SF4">
    <property type="entry name" value="PROTEIN CBR-CLEC-78"/>
    <property type="match status" value="1"/>
</dbReference>
<dbReference type="SUPFAM" id="SSF57535">
    <property type="entry name" value="Complement control module/SCR domain"/>
    <property type="match status" value="3"/>
</dbReference>
<evidence type="ECO:0000313" key="7">
    <source>
        <dbReference type="EMBL" id="NOV40040.1"/>
    </source>
</evidence>
<feature type="region of interest" description="Disordered" evidence="5">
    <location>
        <begin position="1"/>
        <end position="118"/>
    </location>
</feature>
<feature type="region of interest" description="Disordered" evidence="5">
    <location>
        <begin position="130"/>
        <end position="192"/>
    </location>
</feature>
<dbReference type="Gene3D" id="2.10.70.10">
    <property type="entry name" value="Complement Module, domain 1"/>
    <property type="match status" value="2"/>
</dbReference>
<feature type="region of interest" description="Disordered" evidence="5">
    <location>
        <begin position="210"/>
        <end position="263"/>
    </location>
</feature>
<evidence type="ECO:0000256" key="2">
    <source>
        <dbReference type="ARBA" id="ARBA00022737"/>
    </source>
</evidence>
<keyword evidence="1" id="KW-0732">Signal</keyword>
<sequence length="659" mass="73520">MSTPVVQGSESTAADPLRHSEQGMAAKPVQTTNKHFVKESAAQAFNRNKEPDTKSHHGHNTRYASVSPAEYSSESTESQPPMSLSQTKDALNTTRLEVQEQSSPHELTTNHVTSGDASREISQPALAFISQNESSRPVICDHRTDSSLCSDPANERRPPTRGTGDDRADPAAGGTSELQTTAPERHEKSDLNVYSNDSLNFNARYSNRSHHRSLQEVKPEAPSLPFNEPSSITDRPSVTSSAHVPMQPEDPYEPSSTKVHPSVQGASCTFPQRQNRLKAHHKHIRILPLESVPHGAELMFHCEPVGETIMGGGVPTSRCFDGQWIPSVPHCYGRESSYWDGLYMKFSAEAYTVPGGLVYVEPNVEVLVECWNTKPVELNIKSYNQLRRSGQYVAWAKFTIALNQRAHIVCRKKHYPKSYREIMLLGHHLYKCPEIPKLPYLEVERKNREVYKFTCQEGYRIQGKSQIHCLGQGVWNDHFPTCVPIKKTSSARTTEPEEQNPINELKPTSVGQAQDGCRFSDFYNIVSHGLVLESKGEVAPLNSTFWPFCDSDGYTLVGNYSAVTCLQNGSWHVPPQVKCIEGCANFDTGPNGPMVVGRRSSYALGDSLMFFCSNGTRLQPRVERIICLGRSWSERVVPVCVPELETTKKRRQNKRVLSG</sequence>
<feature type="compositionally biased region" description="Polar residues" evidence="5">
    <location>
        <begin position="1"/>
        <end position="12"/>
    </location>
</feature>
<organism evidence="7">
    <name type="scientific">Rhipicephalus microplus</name>
    <name type="common">Cattle tick</name>
    <name type="synonym">Boophilus microplus</name>
    <dbReference type="NCBI Taxonomy" id="6941"/>
    <lineage>
        <taxon>Eukaryota</taxon>
        <taxon>Metazoa</taxon>
        <taxon>Ecdysozoa</taxon>
        <taxon>Arthropoda</taxon>
        <taxon>Chelicerata</taxon>
        <taxon>Arachnida</taxon>
        <taxon>Acari</taxon>
        <taxon>Parasitiformes</taxon>
        <taxon>Ixodida</taxon>
        <taxon>Ixodoidea</taxon>
        <taxon>Ixodidae</taxon>
        <taxon>Rhipicephalinae</taxon>
        <taxon>Rhipicephalus</taxon>
        <taxon>Boophilus</taxon>
    </lineage>
</organism>
<name>A0A6M2D2W3_RHIMP</name>
<feature type="compositionally biased region" description="Basic and acidic residues" evidence="5">
    <location>
        <begin position="153"/>
        <end position="169"/>
    </location>
</feature>
<dbReference type="PROSITE" id="PS50923">
    <property type="entry name" value="SUSHI"/>
    <property type="match status" value="3"/>
</dbReference>
<evidence type="ECO:0000256" key="4">
    <source>
        <dbReference type="PROSITE-ProRule" id="PRU00302"/>
    </source>
</evidence>
<proteinExistence type="predicted"/>
<comment type="caution">
    <text evidence="4">Lacks conserved residue(s) required for the propagation of feature annotation.</text>
</comment>